<proteinExistence type="predicted"/>
<dbReference type="EMBL" id="JBBWWR010000007">
    <property type="protein sequence ID" value="KAK8963068.1"/>
    <property type="molecule type" value="Genomic_DNA"/>
</dbReference>
<dbReference type="PROSITE" id="PS50082">
    <property type="entry name" value="WD_REPEATS_2"/>
    <property type="match status" value="1"/>
</dbReference>
<feature type="repeat" description="WD" evidence="1">
    <location>
        <begin position="160"/>
        <end position="182"/>
    </location>
</feature>
<reference evidence="2 3" key="1">
    <citation type="journal article" date="2022" name="Nat. Plants">
        <title>Genomes of leafy and leafless Platanthera orchids illuminate the evolution of mycoheterotrophy.</title>
        <authorList>
            <person name="Li M.H."/>
            <person name="Liu K.W."/>
            <person name="Li Z."/>
            <person name="Lu H.C."/>
            <person name="Ye Q.L."/>
            <person name="Zhang D."/>
            <person name="Wang J.Y."/>
            <person name="Li Y.F."/>
            <person name="Zhong Z.M."/>
            <person name="Liu X."/>
            <person name="Yu X."/>
            <person name="Liu D.K."/>
            <person name="Tu X.D."/>
            <person name="Liu B."/>
            <person name="Hao Y."/>
            <person name="Liao X.Y."/>
            <person name="Jiang Y.T."/>
            <person name="Sun W.H."/>
            <person name="Chen J."/>
            <person name="Chen Y.Q."/>
            <person name="Ai Y."/>
            <person name="Zhai J.W."/>
            <person name="Wu S.S."/>
            <person name="Zhou Z."/>
            <person name="Hsiao Y.Y."/>
            <person name="Wu W.L."/>
            <person name="Chen Y.Y."/>
            <person name="Lin Y.F."/>
            <person name="Hsu J.L."/>
            <person name="Li C.Y."/>
            <person name="Wang Z.W."/>
            <person name="Zhao X."/>
            <person name="Zhong W.Y."/>
            <person name="Ma X.K."/>
            <person name="Ma L."/>
            <person name="Huang J."/>
            <person name="Chen G.Z."/>
            <person name="Huang M.Z."/>
            <person name="Huang L."/>
            <person name="Peng D.H."/>
            <person name="Luo Y.B."/>
            <person name="Zou S.Q."/>
            <person name="Chen S.P."/>
            <person name="Lan S."/>
            <person name="Tsai W.C."/>
            <person name="Van de Peer Y."/>
            <person name="Liu Z.J."/>
        </authorList>
    </citation>
    <scope>NUCLEOTIDE SEQUENCE [LARGE SCALE GENOMIC DNA]</scope>
    <source>
        <strain evidence="2">Lor288</strain>
    </source>
</reference>
<dbReference type="Proteomes" id="UP001412067">
    <property type="component" value="Unassembled WGS sequence"/>
</dbReference>
<accession>A0ABR2MJC2</accession>
<name>A0ABR2MJC2_9ASPA</name>
<keyword evidence="1" id="KW-0853">WD repeat</keyword>
<sequence length="265" mass="28328">MPPSRGPAAPTLAATGLARVGRPPTLVVVDLASAGRPRRQGRVLRPWLQPVSRGPTALAAKEPWAALVAPREPAALPTTPPWRVGGGNALAGGLGPPANWAGHFPAQGRGCLFPKVSDPCVRIRAILLVGLVVIGSTRSQGHSALRNRYCMGIIMKYGCLQFCHEGKYLASSSNDSSVIIWEAVKPITSLDRLPHLQYDTPFCFILAAFKPEAISDSHSLVTTNVDRSTNPDYPPDVIIQLVFFFNTLPLSIPSTSLLPVTTAFV</sequence>
<protein>
    <submittedName>
        <fullName evidence="2">Uncharacterized protein</fullName>
    </submittedName>
</protein>
<evidence type="ECO:0000313" key="3">
    <source>
        <dbReference type="Proteomes" id="UP001412067"/>
    </source>
</evidence>
<comment type="caution">
    <text evidence="2">The sequence shown here is derived from an EMBL/GenBank/DDBJ whole genome shotgun (WGS) entry which is preliminary data.</text>
</comment>
<evidence type="ECO:0000256" key="1">
    <source>
        <dbReference type="PROSITE-ProRule" id="PRU00221"/>
    </source>
</evidence>
<keyword evidence="3" id="KW-1185">Reference proteome</keyword>
<dbReference type="InterPro" id="IPR001680">
    <property type="entry name" value="WD40_rpt"/>
</dbReference>
<organism evidence="2 3">
    <name type="scientific">Platanthera guangdongensis</name>
    <dbReference type="NCBI Taxonomy" id="2320717"/>
    <lineage>
        <taxon>Eukaryota</taxon>
        <taxon>Viridiplantae</taxon>
        <taxon>Streptophyta</taxon>
        <taxon>Embryophyta</taxon>
        <taxon>Tracheophyta</taxon>
        <taxon>Spermatophyta</taxon>
        <taxon>Magnoliopsida</taxon>
        <taxon>Liliopsida</taxon>
        <taxon>Asparagales</taxon>
        <taxon>Orchidaceae</taxon>
        <taxon>Orchidoideae</taxon>
        <taxon>Orchideae</taxon>
        <taxon>Orchidinae</taxon>
        <taxon>Platanthera</taxon>
    </lineage>
</organism>
<evidence type="ECO:0000313" key="2">
    <source>
        <dbReference type="EMBL" id="KAK8963068.1"/>
    </source>
</evidence>
<gene>
    <name evidence="2" type="ORF">KSP40_PGU022768</name>
</gene>